<evidence type="ECO:0000256" key="1">
    <source>
        <dbReference type="ARBA" id="ARBA00004275"/>
    </source>
</evidence>
<dbReference type="InterPro" id="IPR051053">
    <property type="entry name" value="ECH/Chromodomain_protein"/>
</dbReference>
<dbReference type="CDD" id="cd06558">
    <property type="entry name" value="crotonase-like"/>
    <property type="match status" value="1"/>
</dbReference>
<reference evidence="4" key="1">
    <citation type="submission" date="2022-01" db="EMBL/GenBank/DDBJ databases">
        <authorList>
            <person name="Karlyshev A.V."/>
            <person name="Jaspars M."/>
        </authorList>
    </citation>
    <scope>NUCLEOTIDE SEQUENCE</scope>
    <source>
        <strain evidence="4">AGSA3-2</strain>
    </source>
</reference>
<accession>A0A9Q3ZBS9</accession>
<evidence type="ECO:0000313" key="5">
    <source>
        <dbReference type="Proteomes" id="UP001107961"/>
    </source>
</evidence>
<dbReference type="RefSeq" id="WP_022994028.1">
    <property type="nucleotide sequence ID" value="NZ_CBDDTQ010000001.1"/>
</dbReference>
<dbReference type="Gene3D" id="3.90.226.10">
    <property type="entry name" value="2-enoyl-CoA Hydratase, Chain A, domain 1"/>
    <property type="match status" value="1"/>
</dbReference>
<dbReference type="EMBL" id="JAJVKT010000003">
    <property type="protein sequence ID" value="MCE7507570.1"/>
    <property type="molecule type" value="Genomic_DNA"/>
</dbReference>
<evidence type="ECO:0000313" key="4">
    <source>
        <dbReference type="EMBL" id="MCE7507570.1"/>
    </source>
</evidence>
<protein>
    <submittedName>
        <fullName evidence="4">Enoyl-CoA hydratase-related protein</fullName>
    </submittedName>
</protein>
<dbReference type="PANTHER" id="PTHR43684:SF1">
    <property type="entry name" value="ENOYL-COA DELTA ISOMERASE 2"/>
    <property type="match status" value="1"/>
</dbReference>
<gene>
    <name evidence="4" type="ORF">LZG35_02890</name>
</gene>
<dbReference type="InterPro" id="IPR029045">
    <property type="entry name" value="ClpP/crotonase-like_dom_sf"/>
</dbReference>
<evidence type="ECO:0000256" key="2">
    <source>
        <dbReference type="ARBA" id="ARBA00023140"/>
    </source>
</evidence>
<proteinExistence type="predicted"/>
<dbReference type="KEGG" id="axe:P40_07630"/>
<organism evidence="4 5">
    <name type="scientific">Alloalcanivorax xenomutans</name>
    <dbReference type="NCBI Taxonomy" id="1094342"/>
    <lineage>
        <taxon>Bacteria</taxon>
        <taxon>Pseudomonadati</taxon>
        <taxon>Pseudomonadota</taxon>
        <taxon>Gammaproteobacteria</taxon>
        <taxon>Oceanospirillales</taxon>
        <taxon>Alcanivoracaceae</taxon>
        <taxon>Alloalcanivorax</taxon>
    </lineage>
</organism>
<dbReference type="AlphaFoldDB" id="A0A9Q3ZBS9"/>
<dbReference type="InterPro" id="IPR001753">
    <property type="entry name" value="Enoyl-CoA_hydra/iso"/>
</dbReference>
<keyword evidence="5" id="KW-1185">Reference proteome</keyword>
<dbReference type="GeneID" id="94686290"/>
<comment type="caution">
    <text evidence="4">The sequence shown here is derived from an EMBL/GenBank/DDBJ whole genome shotgun (WGS) entry which is preliminary data.</text>
</comment>
<dbReference type="PANTHER" id="PTHR43684">
    <property type="match status" value="1"/>
</dbReference>
<evidence type="ECO:0000256" key="3">
    <source>
        <dbReference type="ARBA" id="ARBA00023235"/>
    </source>
</evidence>
<sequence length="256" mass="28300">MSSLELKSGHIRVTEHDALIQVTLDRADKLNALTAEMYRDLARAVDHFRDRDDLNALLIDGDGRSFCAGNDIGDFLNADPESRKNGKISPAMEVVHRLIDLDKPVLAAVQGNCTGIGTTLLLHCDLVMAADSARFYTAFINLGLVPEAGSSLILPGLLGRQNANRLLIAGDTLTAEEAERMGLIAYRVSDEELRERALELGKKVAAKPPQAMQYTKQLTRHGADAIREQIKRETVLFADRLFSDETRAIFDRFLNK</sequence>
<dbReference type="Pfam" id="PF00378">
    <property type="entry name" value="ECH_1"/>
    <property type="match status" value="1"/>
</dbReference>
<dbReference type="Proteomes" id="UP001107961">
    <property type="component" value="Unassembled WGS sequence"/>
</dbReference>
<dbReference type="SUPFAM" id="SSF52096">
    <property type="entry name" value="ClpP/crotonase"/>
    <property type="match status" value="1"/>
</dbReference>
<dbReference type="GO" id="GO:0004165">
    <property type="term" value="F:delta(3)-delta(2)-enoyl-CoA isomerase activity"/>
    <property type="evidence" value="ECO:0007669"/>
    <property type="project" value="UniProtKB-ARBA"/>
</dbReference>
<keyword evidence="3" id="KW-0413">Isomerase</keyword>
<name>A0A9Q3ZBS9_9GAMM</name>
<keyword evidence="2" id="KW-0576">Peroxisome</keyword>
<comment type="subcellular location">
    <subcellularLocation>
        <location evidence="1">Peroxisome</location>
    </subcellularLocation>
</comment>